<organism evidence="7 8">
    <name type="scientific">candidate division MSBL1 archaeon SCGC-AAA259D14</name>
    <dbReference type="NCBI Taxonomy" id="1698261"/>
    <lineage>
        <taxon>Archaea</taxon>
        <taxon>Methanobacteriati</taxon>
        <taxon>Methanobacteriota</taxon>
        <taxon>candidate division MSBL1</taxon>
    </lineage>
</organism>
<proteinExistence type="predicted"/>
<dbReference type="InterPro" id="IPR002379">
    <property type="entry name" value="ATPase_proteolipid_c-like_dom"/>
</dbReference>
<keyword evidence="2 5" id="KW-0812">Transmembrane</keyword>
<dbReference type="NCBIfam" id="NF005124">
    <property type="entry name" value="PRK06558.1"/>
    <property type="match status" value="1"/>
</dbReference>
<dbReference type="CDD" id="cd18179">
    <property type="entry name" value="ATP-synt_Vo_Ao_c_NTPK_rpt1"/>
    <property type="match status" value="1"/>
</dbReference>
<feature type="transmembrane region" description="Helical" evidence="5">
    <location>
        <begin position="89"/>
        <end position="106"/>
    </location>
</feature>
<comment type="caution">
    <text evidence="7">The sequence shown here is derived from an EMBL/GenBank/DDBJ whole genome shotgun (WGS) entry which is preliminary data.</text>
</comment>
<feature type="transmembrane region" description="Helical" evidence="5">
    <location>
        <begin position="57"/>
        <end position="77"/>
    </location>
</feature>
<evidence type="ECO:0000256" key="5">
    <source>
        <dbReference type="SAM" id="Phobius"/>
    </source>
</evidence>
<accession>A0A133U5I8</accession>
<evidence type="ECO:0000256" key="4">
    <source>
        <dbReference type="ARBA" id="ARBA00023136"/>
    </source>
</evidence>
<dbReference type="SUPFAM" id="SSF81333">
    <property type="entry name" value="F1F0 ATP synthase subunit C"/>
    <property type="match status" value="2"/>
</dbReference>
<evidence type="ECO:0000256" key="1">
    <source>
        <dbReference type="ARBA" id="ARBA00004141"/>
    </source>
</evidence>
<protein>
    <recommendedName>
        <fullName evidence="6">V-ATPase proteolipid subunit C-like domain-containing protein</fullName>
    </recommendedName>
</protein>
<feature type="transmembrane region" description="Helical" evidence="5">
    <location>
        <begin position="140"/>
        <end position="158"/>
    </location>
</feature>
<feature type="domain" description="V-ATPase proteolipid subunit C-like" evidence="6">
    <location>
        <begin position="9"/>
        <end position="68"/>
    </location>
</feature>
<keyword evidence="4 5" id="KW-0472">Membrane</keyword>
<keyword evidence="8" id="KW-1185">Reference proteome</keyword>
<dbReference type="Pfam" id="PF00137">
    <property type="entry name" value="ATP-synt_C"/>
    <property type="match status" value="2"/>
</dbReference>
<dbReference type="EMBL" id="LHXL01000037">
    <property type="protein sequence ID" value="KXA89438.1"/>
    <property type="molecule type" value="Genomic_DNA"/>
</dbReference>
<evidence type="ECO:0000259" key="6">
    <source>
        <dbReference type="Pfam" id="PF00137"/>
    </source>
</evidence>
<dbReference type="Gene3D" id="1.20.120.610">
    <property type="entry name" value="lithium bound rotor ring of v- atpase"/>
    <property type="match status" value="1"/>
</dbReference>
<evidence type="ECO:0000256" key="2">
    <source>
        <dbReference type="ARBA" id="ARBA00022692"/>
    </source>
</evidence>
<comment type="subcellular location">
    <subcellularLocation>
        <location evidence="1">Membrane</location>
        <topology evidence="1">Multi-pass membrane protein</topology>
    </subcellularLocation>
</comment>
<name>A0A133U5I8_9EURY</name>
<sequence length="159" mass="16209">MDPLIWICIAIGLAVGIPGFMSALAVGTAGVAAAGITSEQPERFGNLFVLQILPGTQGFYGFIAGVLIMIGTGILGGGARALEGLPENIGIIAFAASIPAILQGFTAFGQSKVASACCGTIAERPETFGNCVVYTVMPETYAILGFLASFLVMISVGVF</sequence>
<dbReference type="GO" id="GO:0015078">
    <property type="term" value="F:proton transmembrane transporter activity"/>
    <property type="evidence" value="ECO:0007669"/>
    <property type="project" value="InterPro"/>
</dbReference>
<dbReference type="GO" id="GO:0033177">
    <property type="term" value="C:proton-transporting two-sector ATPase complex, proton-transporting domain"/>
    <property type="evidence" value="ECO:0007669"/>
    <property type="project" value="InterPro"/>
</dbReference>
<keyword evidence="3 5" id="KW-1133">Transmembrane helix</keyword>
<dbReference type="InterPro" id="IPR035921">
    <property type="entry name" value="F/V-ATP_Csub_sf"/>
</dbReference>
<evidence type="ECO:0000256" key="3">
    <source>
        <dbReference type="ARBA" id="ARBA00022989"/>
    </source>
</evidence>
<dbReference type="Proteomes" id="UP000070589">
    <property type="component" value="Unassembled WGS sequence"/>
</dbReference>
<evidence type="ECO:0000313" key="7">
    <source>
        <dbReference type="EMBL" id="KXA89438.1"/>
    </source>
</evidence>
<gene>
    <name evidence="7" type="ORF">AKJ62_03140</name>
</gene>
<evidence type="ECO:0000313" key="8">
    <source>
        <dbReference type="Proteomes" id="UP000070589"/>
    </source>
</evidence>
<dbReference type="AlphaFoldDB" id="A0A133U5I8"/>
<dbReference type="CDD" id="cd18180">
    <property type="entry name" value="ATP-synt_Vo_Ao_c_NTPK_rpt2"/>
    <property type="match status" value="1"/>
</dbReference>
<feature type="domain" description="V-ATPase proteolipid subunit C-like" evidence="6">
    <location>
        <begin position="94"/>
        <end position="151"/>
    </location>
</feature>
<reference evidence="7 8" key="1">
    <citation type="journal article" date="2016" name="Sci. Rep.">
        <title>Metabolic traits of an uncultured archaeal lineage -MSBL1- from brine pools of the Red Sea.</title>
        <authorList>
            <person name="Mwirichia R."/>
            <person name="Alam I."/>
            <person name="Rashid M."/>
            <person name="Vinu M."/>
            <person name="Ba-Alawi W."/>
            <person name="Anthony Kamau A."/>
            <person name="Kamanda Ngugi D."/>
            <person name="Goker M."/>
            <person name="Klenk H.P."/>
            <person name="Bajic V."/>
            <person name="Stingl U."/>
        </authorList>
    </citation>
    <scope>NUCLEOTIDE SEQUENCE [LARGE SCALE GENOMIC DNA]</scope>
    <source>
        <strain evidence="7">SCGC-AAA259D14</strain>
    </source>
</reference>